<reference evidence="6 7" key="1">
    <citation type="submission" date="2018-07" db="EMBL/GenBank/DDBJ databases">
        <title>Genomic Encyclopedia of Type Strains, Phase IV (KMG-IV): sequencing the most valuable type-strain genomes for metagenomic binning, comparative biology and taxonomic classification.</title>
        <authorList>
            <person name="Goeker M."/>
        </authorList>
    </citation>
    <scope>NUCLEOTIDE SEQUENCE [LARGE SCALE GENOMIC DNA]</scope>
    <source>
        <strain evidence="6 7">DSM 21634</strain>
    </source>
</reference>
<protein>
    <submittedName>
        <fullName evidence="6">DNA-binding transcriptional LysR family regulator</fullName>
    </submittedName>
</protein>
<dbReference type="GO" id="GO:0003677">
    <property type="term" value="F:DNA binding"/>
    <property type="evidence" value="ECO:0007669"/>
    <property type="project" value="UniProtKB-KW"/>
</dbReference>
<dbReference type="InterPro" id="IPR036388">
    <property type="entry name" value="WH-like_DNA-bd_sf"/>
</dbReference>
<comment type="caution">
    <text evidence="6">The sequence shown here is derived from an EMBL/GenBank/DDBJ whole genome shotgun (WGS) entry which is preliminary data.</text>
</comment>
<dbReference type="Gene3D" id="1.10.10.10">
    <property type="entry name" value="Winged helix-like DNA-binding domain superfamily/Winged helix DNA-binding domain"/>
    <property type="match status" value="1"/>
</dbReference>
<evidence type="ECO:0000256" key="2">
    <source>
        <dbReference type="ARBA" id="ARBA00023015"/>
    </source>
</evidence>
<dbReference type="SUPFAM" id="SSF53850">
    <property type="entry name" value="Periplasmic binding protein-like II"/>
    <property type="match status" value="1"/>
</dbReference>
<dbReference type="InterPro" id="IPR005119">
    <property type="entry name" value="LysR_subst-bd"/>
</dbReference>
<dbReference type="InterPro" id="IPR000847">
    <property type="entry name" value="LysR_HTH_N"/>
</dbReference>
<dbReference type="RefSeq" id="WP_114470570.1">
    <property type="nucleotide sequence ID" value="NZ_QPJK01000008.1"/>
</dbReference>
<dbReference type="GO" id="GO:0003700">
    <property type="term" value="F:DNA-binding transcription factor activity"/>
    <property type="evidence" value="ECO:0007669"/>
    <property type="project" value="InterPro"/>
</dbReference>
<keyword evidence="4" id="KW-0804">Transcription</keyword>
<dbReference type="Pfam" id="PF03466">
    <property type="entry name" value="LysR_substrate"/>
    <property type="match status" value="1"/>
</dbReference>
<dbReference type="PANTHER" id="PTHR30419:SF2">
    <property type="entry name" value="LYSR FAMILY TRANSCRIPTIONAL REGULATOR"/>
    <property type="match status" value="1"/>
</dbReference>
<dbReference type="Proteomes" id="UP000252884">
    <property type="component" value="Unassembled WGS sequence"/>
</dbReference>
<dbReference type="EMBL" id="QPJK01000008">
    <property type="protein sequence ID" value="RCW68022.1"/>
    <property type="molecule type" value="Genomic_DNA"/>
</dbReference>
<evidence type="ECO:0000256" key="4">
    <source>
        <dbReference type="ARBA" id="ARBA00023163"/>
    </source>
</evidence>
<name>A0A368XJB3_9BURK</name>
<accession>A0A368XJB3</accession>
<dbReference type="GO" id="GO:0005829">
    <property type="term" value="C:cytosol"/>
    <property type="evidence" value="ECO:0007669"/>
    <property type="project" value="TreeGrafter"/>
</dbReference>
<proteinExistence type="inferred from homology"/>
<evidence type="ECO:0000259" key="5">
    <source>
        <dbReference type="PROSITE" id="PS50931"/>
    </source>
</evidence>
<dbReference type="InterPro" id="IPR050950">
    <property type="entry name" value="HTH-type_LysR_regulators"/>
</dbReference>
<dbReference type="Gene3D" id="3.40.190.290">
    <property type="match status" value="1"/>
</dbReference>
<dbReference type="AlphaFoldDB" id="A0A368XJB3"/>
<gene>
    <name evidence="6" type="ORF">DES41_108199</name>
</gene>
<keyword evidence="3 6" id="KW-0238">DNA-binding</keyword>
<comment type="similarity">
    <text evidence="1">Belongs to the LysR transcriptional regulatory family.</text>
</comment>
<dbReference type="SUPFAM" id="SSF46785">
    <property type="entry name" value="Winged helix' DNA-binding domain"/>
    <property type="match status" value="1"/>
</dbReference>
<evidence type="ECO:0000313" key="6">
    <source>
        <dbReference type="EMBL" id="RCW68022.1"/>
    </source>
</evidence>
<dbReference type="PROSITE" id="PS50931">
    <property type="entry name" value="HTH_LYSR"/>
    <property type="match status" value="1"/>
</dbReference>
<sequence>MHDLDLTTLRLFVATCELRNIARAGEQQHIGASAISKRLAQLEQTVNAPLFERRRRGVVPTAAGEILLEHARAMLASADRAARDMAAYRHGIKGQVRVLASMSSVAEQLPDDIASFLQDPAHAEIRVDLEEQVSSAIVGAVREGLAPLGVCWDAADMEGLQVRRYRSDRLVLVAHPRHPAAQQARCSFADSLGHEHVALPASTAVYGMLARAAAIAGQPLNYRTVVSTFEASLRCVHAGLGIAVVPREVVQLSAADKGLRVVELTDAWATRHFAICFRDEELLSPSARLLLAHLQAQATSAAG</sequence>
<dbReference type="CDD" id="cd08421">
    <property type="entry name" value="PBP2_LTTR_like_1"/>
    <property type="match status" value="1"/>
</dbReference>
<keyword evidence="7" id="KW-1185">Reference proteome</keyword>
<dbReference type="InterPro" id="IPR036390">
    <property type="entry name" value="WH_DNA-bd_sf"/>
</dbReference>
<organism evidence="6 7">
    <name type="scientific">Pseudorhodoferax soli</name>
    <dbReference type="NCBI Taxonomy" id="545864"/>
    <lineage>
        <taxon>Bacteria</taxon>
        <taxon>Pseudomonadati</taxon>
        <taxon>Pseudomonadota</taxon>
        <taxon>Betaproteobacteria</taxon>
        <taxon>Burkholderiales</taxon>
        <taxon>Comamonadaceae</taxon>
    </lineage>
</organism>
<dbReference type="FunFam" id="1.10.10.10:FF:000001">
    <property type="entry name" value="LysR family transcriptional regulator"/>
    <property type="match status" value="1"/>
</dbReference>
<dbReference type="PANTHER" id="PTHR30419">
    <property type="entry name" value="HTH-TYPE TRANSCRIPTIONAL REGULATOR YBHD"/>
    <property type="match status" value="1"/>
</dbReference>
<evidence type="ECO:0000256" key="1">
    <source>
        <dbReference type="ARBA" id="ARBA00009437"/>
    </source>
</evidence>
<dbReference type="OrthoDB" id="9785974at2"/>
<evidence type="ECO:0000256" key="3">
    <source>
        <dbReference type="ARBA" id="ARBA00023125"/>
    </source>
</evidence>
<feature type="domain" description="HTH lysR-type" evidence="5">
    <location>
        <begin position="4"/>
        <end position="61"/>
    </location>
</feature>
<dbReference type="Pfam" id="PF00126">
    <property type="entry name" value="HTH_1"/>
    <property type="match status" value="1"/>
</dbReference>
<keyword evidence="2" id="KW-0805">Transcription regulation</keyword>
<evidence type="ECO:0000313" key="7">
    <source>
        <dbReference type="Proteomes" id="UP000252884"/>
    </source>
</evidence>